<dbReference type="PANTHER" id="PTHR11803:SF44">
    <property type="entry name" value="RUTC FAMILY PROTEIN YJGH"/>
    <property type="match status" value="1"/>
</dbReference>
<dbReference type="AlphaFoldDB" id="A0A6J4I891"/>
<dbReference type="CDD" id="cd00448">
    <property type="entry name" value="YjgF_YER057c_UK114_family"/>
    <property type="match status" value="1"/>
</dbReference>
<organism evidence="1">
    <name type="scientific">uncultured Acetobacteraceae bacterium</name>
    <dbReference type="NCBI Taxonomy" id="169975"/>
    <lineage>
        <taxon>Bacteria</taxon>
        <taxon>Pseudomonadati</taxon>
        <taxon>Pseudomonadota</taxon>
        <taxon>Alphaproteobacteria</taxon>
        <taxon>Acetobacterales</taxon>
        <taxon>Acetobacteraceae</taxon>
        <taxon>environmental samples</taxon>
    </lineage>
</organism>
<dbReference type="InterPro" id="IPR006175">
    <property type="entry name" value="YjgF/YER057c/UK114"/>
</dbReference>
<dbReference type="InterPro" id="IPR035959">
    <property type="entry name" value="RutC-like_sf"/>
</dbReference>
<protein>
    <submittedName>
        <fullName evidence="1">RidA/YER057c/UK114 superfamily protein</fullName>
    </submittedName>
</protein>
<dbReference type="Gene3D" id="3.30.1330.40">
    <property type="entry name" value="RutC-like"/>
    <property type="match status" value="1"/>
</dbReference>
<sequence length="127" mass="13524">MQKRSVAAPDAPAAAGGYAQAVEVEGPRRFLFISGQVPIAADGTLPEGFRAQCSQAWRNVEAQLHAAGMGLDDLVKVTTFLADRGHAAENRRVRQEVLGDRSPALTVVVAGIFDERWLVEIEAVAAA</sequence>
<gene>
    <name evidence="1" type="ORF">AVDCRST_MAG04-1749</name>
</gene>
<dbReference type="EMBL" id="CADCTL010000121">
    <property type="protein sequence ID" value="CAA9243656.1"/>
    <property type="molecule type" value="Genomic_DNA"/>
</dbReference>
<name>A0A6J4I891_9PROT</name>
<dbReference type="PANTHER" id="PTHR11803">
    <property type="entry name" value="2-IMINOBUTANOATE/2-IMINOPROPANOATE DEAMINASE RIDA"/>
    <property type="match status" value="1"/>
</dbReference>
<dbReference type="GO" id="GO:0005829">
    <property type="term" value="C:cytosol"/>
    <property type="evidence" value="ECO:0007669"/>
    <property type="project" value="TreeGrafter"/>
</dbReference>
<dbReference type="GO" id="GO:0019239">
    <property type="term" value="F:deaminase activity"/>
    <property type="evidence" value="ECO:0007669"/>
    <property type="project" value="TreeGrafter"/>
</dbReference>
<proteinExistence type="predicted"/>
<accession>A0A6J4I891</accession>
<dbReference type="Pfam" id="PF01042">
    <property type="entry name" value="Ribonuc_L-PSP"/>
    <property type="match status" value="1"/>
</dbReference>
<reference evidence="1" key="1">
    <citation type="submission" date="2020-02" db="EMBL/GenBank/DDBJ databases">
        <authorList>
            <person name="Meier V. D."/>
        </authorList>
    </citation>
    <scope>NUCLEOTIDE SEQUENCE</scope>
    <source>
        <strain evidence="1">AVDCRST_MAG04</strain>
    </source>
</reference>
<dbReference type="SUPFAM" id="SSF55298">
    <property type="entry name" value="YjgF-like"/>
    <property type="match status" value="1"/>
</dbReference>
<evidence type="ECO:0000313" key="1">
    <source>
        <dbReference type="EMBL" id="CAA9243656.1"/>
    </source>
</evidence>